<dbReference type="InterPro" id="IPR000182">
    <property type="entry name" value="GNAT_dom"/>
</dbReference>
<dbReference type="AlphaFoldDB" id="A0A4P6E4W2"/>
<gene>
    <name evidence="2" type="ORF">ESN35_07385</name>
</gene>
<dbReference type="Gene3D" id="3.40.630.30">
    <property type="match status" value="1"/>
</dbReference>
<reference evidence="2 3" key="1">
    <citation type="submission" date="2019-01" db="EMBL/GenBank/DDBJ databases">
        <title>Complete genome sequence of Bifidobacterium gallinarum CACC 514.</title>
        <authorList>
            <person name="Jung M."/>
        </authorList>
    </citation>
    <scope>NUCLEOTIDE SEQUENCE [LARGE SCALE GENOMIC DNA]</scope>
    <source>
        <strain evidence="2 3">CACC 514</strain>
    </source>
</reference>
<protein>
    <submittedName>
        <fullName evidence="2">GNAT family N-acetyltransferase</fullName>
    </submittedName>
</protein>
<proteinExistence type="predicted"/>
<dbReference type="EMBL" id="CP035464">
    <property type="protein sequence ID" value="QAY33249.1"/>
    <property type="molecule type" value="Genomic_DNA"/>
</dbReference>
<dbReference type="PROSITE" id="PS51186">
    <property type="entry name" value="GNAT"/>
    <property type="match status" value="1"/>
</dbReference>
<dbReference type="Proteomes" id="UP000293589">
    <property type="component" value="Chromosome"/>
</dbReference>
<sequence>MVGYCGTNPRKGACMSLNTVCLRPMRRADIDALVDLLRRTWYADGDPQVQTMVARADLEFCLARTTTAIVAEYQGHPVGVALGHINRKSGGRFPVNRHHKAACKAMFRLMRTDEGCRGVRELMVLGVEGELMSATARRQGHTYDAEVILLILDRMMQGSGVGARLFDGMEQAFRQAGAQRYFLYTNTGCNVGFYDHRGLTRRIERTVPGKDGSATTYYLYDSVL</sequence>
<dbReference type="Pfam" id="PF00583">
    <property type="entry name" value="Acetyltransf_1"/>
    <property type="match status" value="1"/>
</dbReference>
<dbReference type="SUPFAM" id="SSF55729">
    <property type="entry name" value="Acyl-CoA N-acyltransferases (Nat)"/>
    <property type="match status" value="1"/>
</dbReference>
<accession>A0A4P6E4W2</accession>
<evidence type="ECO:0000259" key="1">
    <source>
        <dbReference type="PROSITE" id="PS51186"/>
    </source>
</evidence>
<evidence type="ECO:0000313" key="2">
    <source>
        <dbReference type="EMBL" id="QAY33249.1"/>
    </source>
</evidence>
<dbReference type="STRING" id="78344.BIGA_1241"/>
<dbReference type="GO" id="GO:0016747">
    <property type="term" value="F:acyltransferase activity, transferring groups other than amino-acyl groups"/>
    <property type="evidence" value="ECO:0007669"/>
    <property type="project" value="InterPro"/>
</dbReference>
<feature type="domain" description="N-acetyltransferase" evidence="1">
    <location>
        <begin position="20"/>
        <end position="222"/>
    </location>
</feature>
<keyword evidence="2" id="KW-0808">Transferase</keyword>
<evidence type="ECO:0000313" key="3">
    <source>
        <dbReference type="Proteomes" id="UP000293589"/>
    </source>
</evidence>
<organism evidence="2 3">
    <name type="scientific">Bifidobacterium pullorum subsp. gallinarum</name>
    <dbReference type="NCBI Taxonomy" id="78344"/>
    <lineage>
        <taxon>Bacteria</taxon>
        <taxon>Bacillati</taxon>
        <taxon>Actinomycetota</taxon>
        <taxon>Actinomycetes</taxon>
        <taxon>Bifidobacteriales</taxon>
        <taxon>Bifidobacteriaceae</taxon>
        <taxon>Bifidobacterium</taxon>
    </lineage>
</organism>
<dbReference type="KEGG" id="bgx:ESN35_07385"/>
<name>A0A4P6E4W2_9BIFI</name>
<dbReference type="InterPro" id="IPR016181">
    <property type="entry name" value="Acyl_CoA_acyltransferase"/>
</dbReference>